<evidence type="ECO:0000256" key="17">
    <source>
        <dbReference type="ARBA" id="ARBA00060331"/>
    </source>
</evidence>
<dbReference type="PROSITE" id="PS00018">
    <property type="entry name" value="EF_HAND_1"/>
    <property type="match status" value="2"/>
</dbReference>
<sequence>MVKRSPRSRHSKWSRTTAVLHHCFSPAMAVATSANHHLLLLRLHPRRVPNPRTPLLRRNLIPALSTASRRDLAPGIRSSFAAADEASPNSPPLVEQPGGKMVVELVGAFNELTGRMGGALSTTSSSRLLFKTLKLSIPLLQALPLAPDGRPPLSRALSVACLLADLQMDAEVISAGMLREALEAGAITLHEVKSEISVSTAHLLHESMRIMRVPSKVEILDDESASALRRYCLTYYDIRALSLELAVKLDMMRHLDYLPRYRQQIKSLEVLKIYVPLAHAVGTGSLSLELEDLSFQYLFPYSYLYIDTWLRSYETEIRPLMEVYKERLLQVLKADSELEMMVDSISIHGRYKSRFSTMKKLLRDGRKPEEVNDLLGLRVILNPRPGDDMPERGERACYRTHEIIQTLWKEVPSRTKDYIARPKKNGYRSLHVAVDVSEEGRVRPLMEIQIRTKEMDSLASGGAASHSLYKGGLTDPSEAKRLKAIMMAAAELAALRLRDLPSANHRGGLDIDHRNRIFRLLDKNGDGRISIEELTEVMEELGAGSKDAQELMQLLDSNCDGSLSSEEFDLFQRQVQFMRNMEETDDHYRTMLGEKLQMSDSTGLIQVYRKELGDKLAVS</sequence>
<evidence type="ECO:0000256" key="7">
    <source>
        <dbReference type="ARBA" id="ARBA00022723"/>
    </source>
</evidence>
<dbReference type="GO" id="GO:0005525">
    <property type="term" value="F:GTP binding"/>
    <property type="evidence" value="ECO:0007669"/>
    <property type="project" value="UniProtKB-KW"/>
</dbReference>
<evidence type="ECO:0000259" key="19">
    <source>
        <dbReference type="PROSITE" id="PS51831"/>
    </source>
</evidence>
<dbReference type="InterPro" id="IPR006674">
    <property type="entry name" value="HD_domain"/>
</dbReference>
<dbReference type="GO" id="GO:0008728">
    <property type="term" value="F:GTP diphosphokinase activity"/>
    <property type="evidence" value="ECO:0007669"/>
    <property type="project" value="UniProtKB-EC"/>
</dbReference>
<dbReference type="AlphaFoldDB" id="A0A4S8JY70"/>
<dbReference type="InterPro" id="IPR011992">
    <property type="entry name" value="EF-hand-dom_pair"/>
</dbReference>
<dbReference type="Gene3D" id="3.30.460.10">
    <property type="entry name" value="Beta Polymerase, domain 2"/>
    <property type="match status" value="1"/>
</dbReference>
<dbReference type="Gene3D" id="1.10.238.10">
    <property type="entry name" value="EF-hand"/>
    <property type="match status" value="1"/>
</dbReference>
<evidence type="ECO:0000256" key="13">
    <source>
        <dbReference type="ARBA" id="ARBA00022946"/>
    </source>
</evidence>
<dbReference type="InterPro" id="IPR007685">
    <property type="entry name" value="RelA_SpoT"/>
</dbReference>
<dbReference type="SUPFAM" id="SSF47473">
    <property type="entry name" value="EF-hand"/>
    <property type="match status" value="1"/>
</dbReference>
<comment type="function">
    <text evidence="17">Possesses calcium-dependent ppGpp (guanosine 3'-diphosphate 5'-diphosphate) synthetase activity in vitro and is able to functionally complement E.coli relA mutants. May be involved in a rapid plant ppGpp-mediated response to pathogens and other stresses.</text>
</comment>
<dbReference type="InterPro" id="IPR043519">
    <property type="entry name" value="NT_sf"/>
</dbReference>
<evidence type="ECO:0000256" key="2">
    <source>
        <dbReference type="ARBA" id="ARBA00007476"/>
    </source>
</evidence>
<dbReference type="GO" id="GO:0016301">
    <property type="term" value="F:kinase activity"/>
    <property type="evidence" value="ECO:0007669"/>
    <property type="project" value="UniProtKB-KW"/>
</dbReference>
<evidence type="ECO:0000313" key="20">
    <source>
        <dbReference type="EMBL" id="THU67282.1"/>
    </source>
</evidence>
<reference evidence="20 21" key="1">
    <citation type="journal article" date="2019" name="Nat. Plants">
        <title>Genome sequencing of Musa balbisiana reveals subgenome evolution and function divergence in polyploid bananas.</title>
        <authorList>
            <person name="Yao X."/>
        </authorList>
    </citation>
    <scope>NUCLEOTIDE SEQUENCE [LARGE SCALE GENOMIC DNA]</scope>
    <source>
        <strain evidence="21">cv. DH-PKW</strain>
        <tissue evidence="20">Leaves</tissue>
    </source>
</reference>
<dbReference type="FunFam" id="3.30.460.10:FF:000025">
    <property type="entry name" value="probable GTP diphosphokinase CRSH, chloroplastic"/>
    <property type="match status" value="1"/>
</dbReference>
<evidence type="ECO:0000256" key="6">
    <source>
        <dbReference type="ARBA" id="ARBA00022679"/>
    </source>
</evidence>
<dbReference type="GO" id="GO:0015969">
    <property type="term" value="P:guanosine tetraphosphate metabolic process"/>
    <property type="evidence" value="ECO:0007669"/>
    <property type="project" value="InterPro"/>
</dbReference>
<gene>
    <name evidence="20" type="ORF">C4D60_Mb05t23020</name>
</gene>
<keyword evidence="4" id="KW-0150">Chloroplast</keyword>
<comment type="subcellular location">
    <subcellularLocation>
        <location evidence="1">Plastid</location>
        <location evidence="1">Chloroplast</location>
    </subcellularLocation>
</comment>
<evidence type="ECO:0000256" key="5">
    <source>
        <dbReference type="ARBA" id="ARBA00022640"/>
    </source>
</evidence>
<dbReference type="SMART" id="SM00954">
    <property type="entry name" value="RelA_SpoT"/>
    <property type="match status" value="1"/>
</dbReference>
<accession>A0A4S8JY70</accession>
<dbReference type="PROSITE" id="PS50222">
    <property type="entry name" value="EF_HAND_2"/>
    <property type="match status" value="2"/>
</dbReference>
<dbReference type="Pfam" id="PF04607">
    <property type="entry name" value="RelA_SpoT"/>
    <property type="match status" value="1"/>
</dbReference>
<keyword evidence="8" id="KW-0677">Repeat</keyword>
<feature type="domain" description="HD" evidence="19">
    <location>
        <begin position="152"/>
        <end position="252"/>
    </location>
</feature>
<comment type="caution">
    <text evidence="20">The sequence shown here is derived from an EMBL/GenBank/DDBJ whole genome shotgun (WGS) entry which is preliminary data.</text>
</comment>
<dbReference type="CDD" id="cd00051">
    <property type="entry name" value="EFh"/>
    <property type="match status" value="1"/>
</dbReference>
<evidence type="ECO:0000256" key="11">
    <source>
        <dbReference type="ARBA" id="ARBA00022837"/>
    </source>
</evidence>
<proteinExistence type="inferred from homology"/>
<keyword evidence="13" id="KW-0809">Transit peptide</keyword>
<evidence type="ECO:0000256" key="4">
    <source>
        <dbReference type="ARBA" id="ARBA00022528"/>
    </source>
</evidence>
<evidence type="ECO:0000256" key="8">
    <source>
        <dbReference type="ARBA" id="ARBA00022737"/>
    </source>
</evidence>
<keyword evidence="7" id="KW-0479">Metal-binding</keyword>
<dbReference type="GO" id="GO:0005524">
    <property type="term" value="F:ATP binding"/>
    <property type="evidence" value="ECO:0007669"/>
    <property type="project" value="UniProtKB-KW"/>
</dbReference>
<dbReference type="FunFam" id="1.10.238.10:FF:000287">
    <property type="entry name" value="Probable GTP diphosphokinase CRSH, chloroplastic"/>
    <property type="match status" value="1"/>
</dbReference>
<evidence type="ECO:0000256" key="1">
    <source>
        <dbReference type="ARBA" id="ARBA00004229"/>
    </source>
</evidence>
<dbReference type="PROSITE" id="PS51831">
    <property type="entry name" value="HD"/>
    <property type="match status" value="1"/>
</dbReference>
<evidence type="ECO:0000313" key="21">
    <source>
        <dbReference type="Proteomes" id="UP000317650"/>
    </source>
</evidence>
<dbReference type="SUPFAM" id="SSF109604">
    <property type="entry name" value="HD-domain/PDEase-like"/>
    <property type="match status" value="1"/>
</dbReference>
<evidence type="ECO:0000256" key="10">
    <source>
        <dbReference type="ARBA" id="ARBA00022777"/>
    </source>
</evidence>
<dbReference type="PANTHER" id="PTHR21262">
    <property type="entry name" value="GUANOSINE-3',5'-BIS DIPHOSPHATE 3'-PYROPHOSPHOHYDROLASE"/>
    <property type="match status" value="1"/>
</dbReference>
<evidence type="ECO:0000256" key="9">
    <source>
        <dbReference type="ARBA" id="ARBA00022741"/>
    </source>
</evidence>
<keyword evidence="6" id="KW-0808">Transferase</keyword>
<evidence type="ECO:0000259" key="18">
    <source>
        <dbReference type="PROSITE" id="PS50222"/>
    </source>
</evidence>
<keyword evidence="5" id="KW-0934">Plastid</keyword>
<comment type="similarity">
    <text evidence="2">Belongs to the RelA/SpoT family.</text>
</comment>
<dbReference type="GO" id="GO:0009507">
    <property type="term" value="C:chloroplast"/>
    <property type="evidence" value="ECO:0007669"/>
    <property type="project" value="UniProtKB-SubCell"/>
</dbReference>
<dbReference type="STRING" id="52838.A0A4S8JY70"/>
<dbReference type="GO" id="GO:0005509">
    <property type="term" value="F:calcium ion binding"/>
    <property type="evidence" value="ECO:0007669"/>
    <property type="project" value="InterPro"/>
</dbReference>
<dbReference type="EMBL" id="PYDT01000003">
    <property type="protein sequence ID" value="THU67282.1"/>
    <property type="molecule type" value="Genomic_DNA"/>
</dbReference>
<evidence type="ECO:0000256" key="3">
    <source>
        <dbReference type="ARBA" id="ARBA00013251"/>
    </source>
</evidence>
<evidence type="ECO:0000256" key="16">
    <source>
        <dbReference type="ARBA" id="ARBA00051333"/>
    </source>
</evidence>
<comment type="catalytic activity">
    <reaction evidence="16">
        <text>GTP + ATP = guanosine 3'-diphosphate 5'-triphosphate + AMP</text>
        <dbReference type="Rhea" id="RHEA:22088"/>
        <dbReference type="ChEBI" id="CHEBI:30616"/>
        <dbReference type="ChEBI" id="CHEBI:37565"/>
        <dbReference type="ChEBI" id="CHEBI:142410"/>
        <dbReference type="ChEBI" id="CHEBI:456215"/>
        <dbReference type="EC" id="2.7.6.5"/>
    </reaction>
    <physiologicalReaction direction="right-to-left" evidence="16">
        <dbReference type="Rhea" id="RHEA:22090"/>
    </physiologicalReaction>
</comment>
<dbReference type="FunFam" id="1.10.3210.10:FF:000019">
    <property type="entry name" value="Probable GTP diphosphokinase CRSH, chloroplastic"/>
    <property type="match status" value="1"/>
</dbReference>
<dbReference type="CDD" id="cd05399">
    <property type="entry name" value="NT_Rel-Spo_like"/>
    <property type="match status" value="1"/>
</dbReference>
<name>A0A4S8JY70_MUSBA</name>
<feature type="domain" description="EF-hand" evidence="18">
    <location>
        <begin position="546"/>
        <end position="578"/>
    </location>
</feature>
<dbReference type="InterPro" id="IPR018247">
    <property type="entry name" value="EF_Hand_1_Ca_BS"/>
</dbReference>
<organism evidence="20 21">
    <name type="scientific">Musa balbisiana</name>
    <name type="common">Banana</name>
    <dbReference type="NCBI Taxonomy" id="52838"/>
    <lineage>
        <taxon>Eukaryota</taxon>
        <taxon>Viridiplantae</taxon>
        <taxon>Streptophyta</taxon>
        <taxon>Embryophyta</taxon>
        <taxon>Tracheophyta</taxon>
        <taxon>Spermatophyta</taxon>
        <taxon>Magnoliopsida</taxon>
        <taxon>Liliopsida</taxon>
        <taxon>Zingiberales</taxon>
        <taxon>Musaceae</taxon>
        <taxon>Musa</taxon>
    </lineage>
</organism>
<evidence type="ECO:0000256" key="14">
    <source>
        <dbReference type="ARBA" id="ARBA00023016"/>
    </source>
</evidence>
<dbReference type="Pfam" id="PF13328">
    <property type="entry name" value="HD_4"/>
    <property type="match status" value="1"/>
</dbReference>
<dbReference type="Pfam" id="PF13499">
    <property type="entry name" value="EF-hand_7"/>
    <property type="match status" value="1"/>
</dbReference>
<dbReference type="Proteomes" id="UP000317650">
    <property type="component" value="Chromosome 5"/>
</dbReference>
<dbReference type="SUPFAM" id="SSF81301">
    <property type="entry name" value="Nucleotidyltransferase"/>
    <property type="match status" value="1"/>
</dbReference>
<evidence type="ECO:0000256" key="15">
    <source>
        <dbReference type="ARBA" id="ARBA00023134"/>
    </source>
</evidence>
<keyword evidence="21" id="KW-1185">Reference proteome</keyword>
<feature type="domain" description="EF-hand" evidence="18">
    <location>
        <begin position="509"/>
        <end position="544"/>
    </location>
</feature>
<keyword evidence="15" id="KW-0342">GTP-binding</keyword>
<keyword evidence="12" id="KW-0067">ATP-binding</keyword>
<keyword evidence="9" id="KW-0547">Nucleotide-binding</keyword>
<dbReference type="Gene3D" id="1.10.3210.10">
    <property type="entry name" value="Hypothetical protein af1432"/>
    <property type="match status" value="1"/>
</dbReference>
<keyword evidence="11" id="KW-0106">Calcium</keyword>
<protein>
    <recommendedName>
        <fullName evidence="3">GTP diphosphokinase</fullName>
        <ecNumber evidence="3">2.7.6.5</ecNumber>
    </recommendedName>
</protein>
<dbReference type="InterPro" id="IPR002048">
    <property type="entry name" value="EF_hand_dom"/>
</dbReference>
<dbReference type="PANTHER" id="PTHR21262:SF12">
    <property type="entry name" value="GTP DIPHOSPHOKINASE CRSH, CHLOROPLASTIC-RELATED"/>
    <property type="match status" value="1"/>
</dbReference>
<keyword evidence="14" id="KW-0346">Stress response</keyword>
<dbReference type="EC" id="2.7.6.5" evidence="3"/>
<keyword evidence="10" id="KW-0418">Kinase</keyword>
<evidence type="ECO:0000256" key="12">
    <source>
        <dbReference type="ARBA" id="ARBA00022840"/>
    </source>
</evidence>
<dbReference type="SMART" id="SM00054">
    <property type="entry name" value="EFh"/>
    <property type="match status" value="2"/>
</dbReference>